<dbReference type="GO" id="GO:0032259">
    <property type="term" value="P:methylation"/>
    <property type="evidence" value="ECO:0007669"/>
    <property type="project" value="UniProtKB-KW"/>
</dbReference>
<dbReference type="EMBL" id="JACHYB010000002">
    <property type="protein sequence ID" value="MBB3187784.1"/>
    <property type="molecule type" value="Genomic_DNA"/>
</dbReference>
<organism evidence="2 3">
    <name type="scientific">Microbacter margulisiae</name>
    <dbReference type="NCBI Taxonomy" id="1350067"/>
    <lineage>
        <taxon>Bacteria</taxon>
        <taxon>Pseudomonadati</taxon>
        <taxon>Bacteroidota</taxon>
        <taxon>Bacteroidia</taxon>
        <taxon>Bacteroidales</taxon>
        <taxon>Porphyromonadaceae</taxon>
        <taxon>Microbacter</taxon>
    </lineage>
</organism>
<accession>A0A7W5DRJ3</accession>
<dbReference type="Gene3D" id="3.40.50.150">
    <property type="entry name" value="Vaccinia Virus protein VP39"/>
    <property type="match status" value="1"/>
</dbReference>
<dbReference type="InterPro" id="IPR047785">
    <property type="entry name" value="tRNA_MNMC2"/>
</dbReference>
<dbReference type="AlphaFoldDB" id="A0A7W5DRJ3"/>
<comment type="caution">
    <text evidence="2">The sequence shown here is derived from an EMBL/GenBank/DDBJ whole genome shotgun (WGS) entry which is preliminary data.</text>
</comment>
<dbReference type="InterPro" id="IPR008471">
    <property type="entry name" value="MnmC-like_methylTransf"/>
</dbReference>
<sequence>MHSFLLQITEDGSHTLFVPEMDEHYHSTHGAIQESNHVFLNAGLLASPLQDWDVFEVGFGTGLNALLTGLMATKQKRHCHYTSIELYPLPEDAVSHLNYSQILVDDSDLFRKLHAAPWNEEIRINEYFSLHKIQADFTHPELPENQFSIIYFDAFAPTKQEEMWQPELFTALYHSLKEEGILVTYSAKGSVRRMMQQAGFRVERLQGPPGKHEMLRGRKSAENV</sequence>
<dbReference type="Proteomes" id="UP000544222">
    <property type="component" value="Unassembled WGS sequence"/>
</dbReference>
<dbReference type="SUPFAM" id="SSF53335">
    <property type="entry name" value="S-adenosyl-L-methionine-dependent methyltransferases"/>
    <property type="match status" value="1"/>
</dbReference>
<gene>
    <name evidence="2" type="ORF">FHX64_001982</name>
</gene>
<feature type="domain" description="MnmC-like methyltransferase" evidence="1">
    <location>
        <begin position="140"/>
        <end position="219"/>
    </location>
</feature>
<keyword evidence="2" id="KW-0489">Methyltransferase</keyword>
<keyword evidence="2" id="KW-0808">Transferase</keyword>
<protein>
    <submittedName>
        <fullName evidence="2">tRNA U34 5-methylaminomethyl-2-thiouridine-forming methyltransferase MnmC</fullName>
    </submittedName>
</protein>
<keyword evidence="3" id="KW-1185">Reference proteome</keyword>
<dbReference type="RefSeq" id="WP_183413617.1">
    <property type="nucleotide sequence ID" value="NZ_JACHYB010000002.1"/>
</dbReference>
<evidence type="ECO:0000259" key="1">
    <source>
        <dbReference type="Pfam" id="PF05430"/>
    </source>
</evidence>
<reference evidence="2 3" key="1">
    <citation type="submission" date="2020-08" db="EMBL/GenBank/DDBJ databases">
        <title>Genomic Encyclopedia of Type Strains, Phase IV (KMG-IV): sequencing the most valuable type-strain genomes for metagenomic binning, comparative biology and taxonomic classification.</title>
        <authorList>
            <person name="Goeker M."/>
        </authorList>
    </citation>
    <scope>NUCLEOTIDE SEQUENCE [LARGE SCALE GENOMIC DNA]</scope>
    <source>
        <strain evidence="2 3">DSM 27471</strain>
    </source>
</reference>
<evidence type="ECO:0000313" key="2">
    <source>
        <dbReference type="EMBL" id="MBB3187784.1"/>
    </source>
</evidence>
<dbReference type="NCBIfam" id="NF033855">
    <property type="entry name" value="tRNA_MNMC2"/>
    <property type="match status" value="1"/>
</dbReference>
<dbReference type="InterPro" id="IPR029063">
    <property type="entry name" value="SAM-dependent_MTases_sf"/>
</dbReference>
<dbReference type="PANTHER" id="PTHR39963">
    <property type="entry name" value="SLL0983 PROTEIN"/>
    <property type="match status" value="1"/>
</dbReference>
<dbReference type="GO" id="GO:0004808">
    <property type="term" value="F:tRNA (5-methylaminomethyl-2-thiouridylate)(34)-methyltransferase activity"/>
    <property type="evidence" value="ECO:0007669"/>
    <property type="project" value="InterPro"/>
</dbReference>
<dbReference type="Pfam" id="PF05430">
    <property type="entry name" value="Methyltransf_30"/>
    <property type="match status" value="1"/>
</dbReference>
<dbReference type="PANTHER" id="PTHR39963:SF1">
    <property type="entry name" value="MNMC-LIKE METHYLTRANSFERASE DOMAIN-CONTAINING PROTEIN"/>
    <property type="match status" value="1"/>
</dbReference>
<dbReference type="GO" id="GO:0016645">
    <property type="term" value="F:oxidoreductase activity, acting on the CH-NH group of donors"/>
    <property type="evidence" value="ECO:0007669"/>
    <property type="project" value="InterPro"/>
</dbReference>
<name>A0A7W5DRJ3_9PORP</name>
<proteinExistence type="predicted"/>
<evidence type="ECO:0000313" key="3">
    <source>
        <dbReference type="Proteomes" id="UP000544222"/>
    </source>
</evidence>